<name>A0A0M9FZ28_LEPPY</name>
<keyword evidence="2" id="KW-0472">Membrane</keyword>
<protein>
    <submittedName>
        <fullName evidence="3">Uncharacterized protein</fullName>
    </submittedName>
</protein>
<comment type="caution">
    <text evidence="3">The sequence shown here is derived from an EMBL/GenBank/DDBJ whole genome shotgun (WGS) entry which is preliminary data.</text>
</comment>
<dbReference type="VEuPathDB" id="TriTrypDB:LpyrH10_12_0730"/>
<dbReference type="AlphaFoldDB" id="A0A0M9FZ28"/>
<feature type="compositionally biased region" description="Basic and acidic residues" evidence="1">
    <location>
        <begin position="113"/>
        <end position="127"/>
    </location>
</feature>
<proteinExistence type="predicted"/>
<keyword evidence="2" id="KW-0812">Transmembrane</keyword>
<organism evidence="3 4">
    <name type="scientific">Leptomonas pyrrhocoris</name>
    <name type="common">Firebug parasite</name>
    <dbReference type="NCBI Taxonomy" id="157538"/>
    <lineage>
        <taxon>Eukaryota</taxon>
        <taxon>Discoba</taxon>
        <taxon>Euglenozoa</taxon>
        <taxon>Kinetoplastea</taxon>
        <taxon>Metakinetoplastina</taxon>
        <taxon>Trypanosomatida</taxon>
        <taxon>Trypanosomatidae</taxon>
        <taxon>Leishmaniinae</taxon>
        <taxon>Leptomonas</taxon>
    </lineage>
</organism>
<keyword evidence="2" id="KW-1133">Transmembrane helix</keyword>
<evidence type="ECO:0000313" key="4">
    <source>
        <dbReference type="Proteomes" id="UP000037923"/>
    </source>
</evidence>
<feature type="compositionally biased region" description="Basic residues" evidence="1">
    <location>
        <begin position="133"/>
        <end position="143"/>
    </location>
</feature>
<feature type="region of interest" description="Disordered" evidence="1">
    <location>
        <begin position="113"/>
        <end position="143"/>
    </location>
</feature>
<evidence type="ECO:0000256" key="1">
    <source>
        <dbReference type="SAM" id="MobiDB-lite"/>
    </source>
</evidence>
<accession>A0A0M9FZ28</accession>
<sequence>MSANTFVSYAILALEALVGFCVCLAFMKRSHRRYAVEETEADDTAAHGTTLPRSSSSTAPATAGDAAAATVLYTAATARHRRSQANFASYFPAAELRQAVVDGSVVAEVKGVREEAEAQKDSDKDAPYGKATYIHRPRSTASK</sequence>
<evidence type="ECO:0000313" key="3">
    <source>
        <dbReference type="EMBL" id="KPA78796.1"/>
    </source>
</evidence>
<reference evidence="3 4" key="1">
    <citation type="submission" date="2015-07" db="EMBL/GenBank/DDBJ databases">
        <title>High-quality genome of monoxenous trypanosomatid Leptomonas pyrrhocoris.</title>
        <authorList>
            <person name="Flegontov P."/>
            <person name="Butenko A."/>
            <person name="Firsov S."/>
            <person name="Vlcek C."/>
            <person name="Logacheva M.D."/>
            <person name="Field M."/>
            <person name="Filatov D."/>
            <person name="Flegontova O."/>
            <person name="Gerasimov E."/>
            <person name="Jackson A.P."/>
            <person name="Kelly S."/>
            <person name="Opperdoes F."/>
            <person name="O'Reilly A."/>
            <person name="Votypka J."/>
            <person name="Yurchenko V."/>
            <person name="Lukes J."/>
        </authorList>
    </citation>
    <scope>NUCLEOTIDE SEQUENCE [LARGE SCALE GENOMIC DNA]</scope>
    <source>
        <strain evidence="3">H10</strain>
    </source>
</reference>
<feature type="region of interest" description="Disordered" evidence="1">
    <location>
        <begin position="38"/>
        <end position="62"/>
    </location>
</feature>
<dbReference type="RefSeq" id="XP_015657235.1">
    <property type="nucleotide sequence ID" value="XM_015804101.1"/>
</dbReference>
<dbReference type="GeneID" id="26906185"/>
<evidence type="ECO:0000256" key="2">
    <source>
        <dbReference type="SAM" id="Phobius"/>
    </source>
</evidence>
<gene>
    <name evidence="3" type="ORF">ABB37_05895</name>
</gene>
<feature type="transmembrane region" description="Helical" evidence="2">
    <location>
        <begin position="6"/>
        <end position="27"/>
    </location>
</feature>
<dbReference type="EMBL" id="LGTL01000012">
    <property type="protein sequence ID" value="KPA78796.1"/>
    <property type="molecule type" value="Genomic_DNA"/>
</dbReference>
<keyword evidence="4" id="KW-1185">Reference proteome</keyword>
<dbReference type="Proteomes" id="UP000037923">
    <property type="component" value="Unassembled WGS sequence"/>
</dbReference>